<feature type="transmembrane region" description="Helical" evidence="3">
    <location>
        <begin position="1054"/>
        <end position="1079"/>
    </location>
</feature>
<comment type="caution">
    <text evidence="5">The sequence shown here is derived from an EMBL/GenBank/DDBJ whole genome shotgun (WGS) entry which is preliminary data.</text>
</comment>
<keyword evidence="1" id="KW-0808">Transferase</keyword>
<keyword evidence="2" id="KW-0040">ANK repeat</keyword>
<keyword evidence="3" id="KW-0472">Membrane</keyword>
<evidence type="ECO:0000313" key="6">
    <source>
        <dbReference type="Proteomes" id="UP001417504"/>
    </source>
</evidence>
<dbReference type="PROSITE" id="PS50088">
    <property type="entry name" value="ANK_REPEAT"/>
    <property type="match status" value="1"/>
</dbReference>
<dbReference type="SUPFAM" id="SSF48403">
    <property type="entry name" value="Ankyrin repeat"/>
    <property type="match status" value="1"/>
</dbReference>
<protein>
    <recommendedName>
        <fullName evidence="4">PGG domain-containing protein</fullName>
    </recommendedName>
</protein>
<proteinExistence type="predicted"/>
<dbReference type="GO" id="GO:0016020">
    <property type="term" value="C:membrane"/>
    <property type="evidence" value="ECO:0007669"/>
    <property type="project" value="TreeGrafter"/>
</dbReference>
<dbReference type="Gene3D" id="1.25.40.20">
    <property type="entry name" value="Ankyrin repeat-containing domain"/>
    <property type="match status" value="1"/>
</dbReference>
<feature type="domain" description="PGG" evidence="4">
    <location>
        <begin position="928"/>
        <end position="1046"/>
    </location>
</feature>
<reference evidence="5 6" key="1">
    <citation type="submission" date="2024-01" db="EMBL/GenBank/DDBJ databases">
        <title>Genome assemblies of Stephania.</title>
        <authorList>
            <person name="Yang L."/>
        </authorList>
    </citation>
    <scope>NUCLEOTIDE SEQUENCE [LARGE SCALE GENOMIC DNA]</scope>
    <source>
        <strain evidence="5">QJT</strain>
        <tissue evidence="5">Leaf</tissue>
    </source>
</reference>
<dbReference type="GO" id="GO:0008194">
    <property type="term" value="F:UDP-glycosyltransferase activity"/>
    <property type="evidence" value="ECO:0007669"/>
    <property type="project" value="InterPro"/>
</dbReference>
<evidence type="ECO:0000256" key="1">
    <source>
        <dbReference type="ARBA" id="ARBA00022679"/>
    </source>
</evidence>
<gene>
    <name evidence="5" type="ORF">Sjap_011856</name>
</gene>
<feature type="repeat" description="ANK" evidence="2">
    <location>
        <begin position="589"/>
        <end position="621"/>
    </location>
</feature>
<feature type="transmembrane region" description="Helical" evidence="3">
    <location>
        <begin position="150"/>
        <end position="177"/>
    </location>
</feature>
<dbReference type="InterPro" id="IPR002110">
    <property type="entry name" value="Ankyrin_rpt"/>
</dbReference>
<evidence type="ECO:0000256" key="2">
    <source>
        <dbReference type="PROSITE-ProRule" id="PRU00023"/>
    </source>
</evidence>
<dbReference type="Proteomes" id="UP001417504">
    <property type="component" value="Unassembled WGS sequence"/>
</dbReference>
<keyword evidence="6" id="KW-1185">Reference proteome</keyword>
<dbReference type="Pfam" id="PF00201">
    <property type="entry name" value="UDPGT"/>
    <property type="match status" value="1"/>
</dbReference>
<dbReference type="PROSITE" id="PS50297">
    <property type="entry name" value="ANK_REP_REGION"/>
    <property type="match status" value="1"/>
</dbReference>
<dbReference type="EMBL" id="JBBNAE010000004">
    <property type="protein sequence ID" value="KAK9131369.1"/>
    <property type="molecule type" value="Genomic_DNA"/>
</dbReference>
<dbReference type="Pfam" id="PF13962">
    <property type="entry name" value="PGG"/>
    <property type="match status" value="1"/>
</dbReference>
<evidence type="ECO:0000256" key="3">
    <source>
        <dbReference type="SAM" id="Phobius"/>
    </source>
</evidence>
<dbReference type="PANTHER" id="PTHR24177:SF292">
    <property type="entry name" value="ANKYRIN REPEAT FAMILY PROTEIN-RELATED"/>
    <property type="match status" value="1"/>
</dbReference>
<organism evidence="5 6">
    <name type="scientific">Stephania japonica</name>
    <dbReference type="NCBI Taxonomy" id="461633"/>
    <lineage>
        <taxon>Eukaryota</taxon>
        <taxon>Viridiplantae</taxon>
        <taxon>Streptophyta</taxon>
        <taxon>Embryophyta</taxon>
        <taxon>Tracheophyta</taxon>
        <taxon>Spermatophyta</taxon>
        <taxon>Magnoliopsida</taxon>
        <taxon>Ranunculales</taxon>
        <taxon>Menispermaceae</taxon>
        <taxon>Menispermoideae</taxon>
        <taxon>Cissampelideae</taxon>
        <taxon>Stephania</taxon>
    </lineage>
</organism>
<dbReference type="InterPro" id="IPR002213">
    <property type="entry name" value="UDP_glucos_trans"/>
</dbReference>
<keyword evidence="3" id="KW-1133">Transmembrane helix</keyword>
<sequence>MSPVKPHAVIVPWPAPAHEKPLMSFAKHLHANYDFHITFVRSISLNLRPTTCSTSNHVPESDRSMPNFIFKTIEYGHAALPSSSSSSNPSVGNVVDVPRFCRLSRKHGLRRFKALLGELNSSSSSSSSSSSDSAGVPAVSCVVADGVMGFAVQAAIAIGVPGVSFITSSVFSFAGYLHYRELILRGILSFKPDGTFDSGVGFSDNGQLAELRNLPSFYQTNDPNEIMFRHMLAEVEDCVTSSSALIFNHFNDFELEAIKTVESYYARDIYSIGPLTLLQKKHNVHTTTIVDVPNDELSDHKDPTVFSWLESREPNSVLYVNYGYVALMSDLQFQEMAWGIVNSGHPFLSVIKDGREKTLPDEFALFMDNIKQQQQQQQNRGLIVRQLGRAQEESVAAVLRHPAIGVFLTHCDYNSMTEAICGGVPVICLPLFYVQEGNCHCACSPDIWDIGMKMNPHANRHEVSALVKKMIVGEEGVRKRKKAQEWKLKGESATDVGGSSYKDLHHFIKKTRETKYKIRLYNAAMVGDWSAAERIFEMEPSMLTATLTDNTREDVGALHIAALAGQWEFLEKLVELVPLEALTSRDAVTGSTVLHYAIVGGNTKVVKALVHKNPSLLSISDFTGLMPIGRAAAWPPRDTIEFLLSSPRDVDSASFTADFLNDLVFNGWYDLAMDLLERYPHLGTKWDRFGRTLLDTLMLNQEFSRSVSHLINFWECFIYFWYKPYDITHNALLPRMPWGFKLHDIPLLGLFNLKREGRELKPPYSKQLYPNYHQVVGPKHEPTLAEAARNGRIAVFKKCIQTFPLVIWEIEDEETYRGIYLLQIAVLHRQEKIYKFICGMPTQASVLAVQWTGSSGTTNLLHMVAKLPPSTILNTLPGPALQMQRELQWFEEIKKILPPAYLKIRNEEGETPKLTFSREHKDLMEKGEKWMKDTAQSCMVVATLIATVVFAAIFTVPGGNINDPNGKDNGLPIFLHKDYFILFAVSDAITLFSSLTSVLVFLSILTSRYAEEDFLYSLPRQLIWGLSMLFLSIAATMVTFSAALSIMLSDRVKWIYIPTTLAACVPVAVFVFSHVSLFVQVYNATYRSEVLFRN</sequence>
<feature type="transmembrane region" description="Helical" evidence="3">
    <location>
        <begin position="1022"/>
        <end position="1048"/>
    </location>
</feature>
<dbReference type="AlphaFoldDB" id="A0AAP0JC72"/>
<accession>A0AAP0JC72</accession>
<feature type="transmembrane region" description="Helical" evidence="3">
    <location>
        <begin position="938"/>
        <end position="959"/>
    </location>
</feature>
<evidence type="ECO:0000313" key="5">
    <source>
        <dbReference type="EMBL" id="KAK9131369.1"/>
    </source>
</evidence>
<dbReference type="Pfam" id="PF12796">
    <property type="entry name" value="Ank_2"/>
    <property type="match status" value="1"/>
</dbReference>
<evidence type="ECO:0000259" key="4">
    <source>
        <dbReference type="Pfam" id="PF13962"/>
    </source>
</evidence>
<dbReference type="InterPro" id="IPR026961">
    <property type="entry name" value="PGG_dom"/>
</dbReference>
<dbReference type="SUPFAM" id="SSF53756">
    <property type="entry name" value="UDP-Glycosyltransferase/glycogen phosphorylase"/>
    <property type="match status" value="1"/>
</dbReference>
<dbReference type="Gene3D" id="3.40.50.2000">
    <property type="entry name" value="Glycogen Phosphorylase B"/>
    <property type="match status" value="2"/>
</dbReference>
<dbReference type="InterPro" id="IPR036770">
    <property type="entry name" value="Ankyrin_rpt-contain_sf"/>
</dbReference>
<keyword evidence="3" id="KW-0812">Transmembrane</keyword>
<dbReference type="SMART" id="SM00248">
    <property type="entry name" value="ANK"/>
    <property type="match status" value="3"/>
</dbReference>
<dbReference type="CDD" id="cd03784">
    <property type="entry name" value="GT1_Gtf-like"/>
    <property type="match status" value="1"/>
</dbReference>
<name>A0AAP0JC72_9MAGN</name>
<feature type="transmembrane region" description="Helical" evidence="3">
    <location>
        <begin position="979"/>
        <end position="1002"/>
    </location>
</feature>
<dbReference type="PANTHER" id="PTHR24177">
    <property type="entry name" value="CASKIN"/>
    <property type="match status" value="1"/>
</dbReference>